<feature type="domain" description="DUF397" evidence="1">
    <location>
        <begin position="50"/>
        <end position="100"/>
    </location>
</feature>
<protein>
    <recommendedName>
        <fullName evidence="1">DUF397 domain-containing protein</fullName>
    </recommendedName>
</protein>
<evidence type="ECO:0000313" key="2">
    <source>
        <dbReference type="EMBL" id="GAA3756600.1"/>
    </source>
</evidence>
<evidence type="ECO:0000313" key="3">
    <source>
        <dbReference type="Proteomes" id="UP001500908"/>
    </source>
</evidence>
<name>A0ABP7G5X7_9ACTN</name>
<evidence type="ECO:0000259" key="1">
    <source>
        <dbReference type="Pfam" id="PF04149"/>
    </source>
</evidence>
<comment type="caution">
    <text evidence="2">The sequence shown here is derived from an EMBL/GenBank/DDBJ whole genome shotgun (WGS) entry which is preliminary data.</text>
</comment>
<accession>A0ABP7G5X7</accession>
<dbReference type="RefSeq" id="WP_344974310.1">
    <property type="nucleotide sequence ID" value="NZ_BAABDD010000023.1"/>
</dbReference>
<reference evidence="3" key="1">
    <citation type="journal article" date="2019" name="Int. J. Syst. Evol. Microbiol.">
        <title>The Global Catalogue of Microorganisms (GCM) 10K type strain sequencing project: providing services to taxonomists for standard genome sequencing and annotation.</title>
        <authorList>
            <consortium name="The Broad Institute Genomics Platform"/>
            <consortium name="The Broad Institute Genome Sequencing Center for Infectious Disease"/>
            <person name="Wu L."/>
            <person name="Ma J."/>
        </authorList>
    </citation>
    <scope>NUCLEOTIDE SEQUENCE [LARGE SCALE GENOMIC DNA]</scope>
    <source>
        <strain evidence="3">JCM 17137</strain>
    </source>
</reference>
<keyword evidence="3" id="KW-1185">Reference proteome</keyword>
<dbReference type="Pfam" id="PF04149">
    <property type="entry name" value="DUF397"/>
    <property type="match status" value="1"/>
</dbReference>
<dbReference type="InterPro" id="IPR007278">
    <property type="entry name" value="DUF397"/>
</dbReference>
<dbReference type="Proteomes" id="UP001500908">
    <property type="component" value="Unassembled WGS sequence"/>
</dbReference>
<sequence>MSLQLMWRASSYSGVNGDCVQVAHIPFFYKSSYSGQHQDCVDIAYLPSSFRKSSYSGQGVDCVEVADLRSGAAVRDSKHPDAGHLAFPAAEWDAFLTAARVGEL</sequence>
<proteinExistence type="predicted"/>
<gene>
    <name evidence="2" type="ORF">GCM10022402_38770</name>
</gene>
<dbReference type="EMBL" id="BAABDD010000023">
    <property type="protein sequence ID" value="GAA3756600.1"/>
    <property type="molecule type" value="Genomic_DNA"/>
</dbReference>
<organism evidence="2 3">
    <name type="scientific">Salinactinospora qingdaonensis</name>
    <dbReference type="NCBI Taxonomy" id="702744"/>
    <lineage>
        <taxon>Bacteria</taxon>
        <taxon>Bacillati</taxon>
        <taxon>Actinomycetota</taxon>
        <taxon>Actinomycetes</taxon>
        <taxon>Streptosporangiales</taxon>
        <taxon>Nocardiopsidaceae</taxon>
        <taxon>Salinactinospora</taxon>
    </lineage>
</organism>